<dbReference type="GO" id="GO:0009010">
    <property type="term" value="F:sorbitol-6-phosphate 2-dehydrogenase activity"/>
    <property type="evidence" value="ECO:0007669"/>
    <property type="project" value="UniProtKB-EC"/>
</dbReference>
<dbReference type="PROSITE" id="PS00061">
    <property type="entry name" value="ADH_SHORT"/>
    <property type="match status" value="1"/>
</dbReference>
<keyword evidence="2 4" id="KW-0560">Oxidoreductase</keyword>
<dbReference type="PRINTS" id="PR00081">
    <property type="entry name" value="GDHRDH"/>
</dbReference>
<comment type="caution">
    <text evidence="4">The sequence shown here is derived from an EMBL/GenBank/DDBJ whole genome shotgun (WGS) entry which is preliminary data.</text>
</comment>
<dbReference type="PANTHER" id="PTHR42760">
    <property type="entry name" value="SHORT-CHAIN DEHYDROGENASES/REDUCTASES FAMILY MEMBER"/>
    <property type="match status" value="1"/>
</dbReference>
<dbReference type="EMBL" id="PGTK01000006">
    <property type="protein sequence ID" value="PJF30805.1"/>
    <property type="molecule type" value="Genomic_DNA"/>
</dbReference>
<comment type="similarity">
    <text evidence="1">Belongs to the short-chain dehydrogenases/reductases (SDR) family.</text>
</comment>
<dbReference type="InterPro" id="IPR057326">
    <property type="entry name" value="KR_dom"/>
</dbReference>
<dbReference type="Gene3D" id="3.40.50.720">
    <property type="entry name" value="NAD(P)-binding Rossmann-like Domain"/>
    <property type="match status" value="1"/>
</dbReference>
<dbReference type="InterPro" id="IPR036291">
    <property type="entry name" value="NAD(P)-bd_dom_sf"/>
</dbReference>
<sequence>MERRFQDKVAIVTGAGQGIGEAIALHFAEQGAHIVIAEINPETAHRTAERVRALGAQAQVYVLDVGDHQAVRDMVAAVAAHFGHIDILINNAGVNERVDLMEITPEQWRWLMHTNVEGLFFTLQSVARQMIAQVPEQIKAAGRAPRSFGKIVNLSSVTGRRGRANAPQYAASKAAVINITQSAALRLAPYNINVNAVCPGLVETPMWDYIDLIEGQQRRGLPKGAWLQQRVDEKVPLRRPATCQDVAHVVAFLCAPESDYLTGQALNVDGGYEMD</sequence>
<dbReference type="PANTHER" id="PTHR42760:SF105">
    <property type="entry name" value="SORBITOL-6-PHOSPHATE 2-DEHYDROGENASE"/>
    <property type="match status" value="1"/>
</dbReference>
<feature type="domain" description="Ketoreductase" evidence="3">
    <location>
        <begin position="8"/>
        <end position="200"/>
    </location>
</feature>
<evidence type="ECO:0000256" key="2">
    <source>
        <dbReference type="ARBA" id="ARBA00023002"/>
    </source>
</evidence>
<dbReference type="PRINTS" id="PR00080">
    <property type="entry name" value="SDRFAMILY"/>
</dbReference>
<dbReference type="SUPFAM" id="SSF51735">
    <property type="entry name" value="NAD(P)-binding Rossmann-fold domains"/>
    <property type="match status" value="1"/>
</dbReference>
<dbReference type="AlphaFoldDB" id="A0A2M8NZS5"/>
<reference evidence="4 5" key="1">
    <citation type="submission" date="2017-11" db="EMBL/GenBank/DDBJ databases">
        <title>Evolution of Phototrophy in the Chloroflexi Phylum Driven by Horizontal Gene Transfer.</title>
        <authorList>
            <person name="Ward L.M."/>
            <person name="Hemp J."/>
            <person name="Shih P.M."/>
            <person name="Mcglynn S.E."/>
            <person name="Fischer W."/>
        </authorList>
    </citation>
    <scope>NUCLEOTIDE SEQUENCE [LARGE SCALE GENOMIC DNA]</scope>
    <source>
        <strain evidence="4">CP2_2F</strain>
    </source>
</reference>
<evidence type="ECO:0000256" key="1">
    <source>
        <dbReference type="ARBA" id="ARBA00006484"/>
    </source>
</evidence>
<dbReference type="InterPro" id="IPR002347">
    <property type="entry name" value="SDR_fam"/>
</dbReference>
<dbReference type="Proteomes" id="UP000228921">
    <property type="component" value="Unassembled WGS sequence"/>
</dbReference>
<protein>
    <submittedName>
        <fullName evidence="4">Sorbitol-6-phosphate 2-dehydrogenase</fullName>
        <ecNumber evidence="4">1.1.1.140</ecNumber>
    </submittedName>
</protein>
<evidence type="ECO:0000313" key="5">
    <source>
        <dbReference type="Proteomes" id="UP000228921"/>
    </source>
</evidence>
<dbReference type="CDD" id="cd05233">
    <property type="entry name" value="SDR_c"/>
    <property type="match status" value="1"/>
</dbReference>
<gene>
    <name evidence="4" type="ORF">CUN51_06370</name>
</gene>
<name>A0A2M8NZS5_9CHLR</name>
<accession>A0A2M8NZS5</accession>
<evidence type="ECO:0000313" key="4">
    <source>
        <dbReference type="EMBL" id="PJF30805.1"/>
    </source>
</evidence>
<dbReference type="SMART" id="SM00822">
    <property type="entry name" value="PKS_KR"/>
    <property type="match status" value="1"/>
</dbReference>
<organism evidence="4 5">
    <name type="scientific">Candidatus Thermofonsia Clade 1 bacterium</name>
    <dbReference type="NCBI Taxonomy" id="2364210"/>
    <lineage>
        <taxon>Bacteria</taxon>
        <taxon>Bacillati</taxon>
        <taxon>Chloroflexota</taxon>
        <taxon>Candidatus Thermofontia</taxon>
        <taxon>Candidatus Thermofonsia Clade 1</taxon>
    </lineage>
</organism>
<evidence type="ECO:0000259" key="3">
    <source>
        <dbReference type="SMART" id="SM00822"/>
    </source>
</evidence>
<dbReference type="FunFam" id="3.40.50.720:FF:000084">
    <property type="entry name" value="Short-chain dehydrogenase reductase"/>
    <property type="match status" value="1"/>
</dbReference>
<dbReference type="EC" id="1.1.1.140" evidence="4"/>
<dbReference type="NCBIfam" id="NF005559">
    <property type="entry name" value="PRK07231.1"/>
    <property type="match status" value="1"/>
</dbReference>
<dbReference type="InterPro" id="IPR020904">
    <property type="entry name" value="Sc_DH/Rdtase_CS"/>
</dbReference>
<proteinExistence type="inferred from homology"/>
<dbReference type="Pfam" id="PF13561">
    <property type="entry name" value="adh_short_C2"/>
    <property type="match status" value="1"/>
</dbReference>